<dbReference type="GO" id="GO:0000287">
    <property type="term" value="F:magnesium ion binding"/>
    <property type="evidence" value="ECO:0007669"/>
    <property type="project" value="UniProtKB-UniRule"/>
</dbReference>
<dbReference type="InterPro" id="IPR007581">
    <property type="entry name" value="Endonuclease-V"/>
</dbReference>
<feature type="binding site" evidence="6">
    <location>
        <position position="106"/>
    </location>
    <ligand>
        <name>Mg(2+)</name>
        <dbReference type="ChEBI" id="CHEBI:18420"/>
    </ligand>
</feature>
<dbReference type="PANTHER" id="PTHR28511">
    <property type="entry name" value="ENDONUCLEASE V"/>
    <property type="match status" value="1"/>
</dbReference>
<evidence type="ECO:0000256" key="3">
    <source>
        <dbReference type="ARBA" id="ARBA00022722"/>
    </source>
</evidence>
<keyword evidence="6" id="KW-0234">DNA repair</keyword>
<sequence length="226" mass="24774">MLDYPRNYQEAVAWQEARRGEVRLEPLPRPPSLVGAADAAYDRKERRVYGAVVVMTYPGLLPVEEAALAGPCPFPYIPGLLSFREAPIIVEIWKKLAHRPQVLLVDGQGIAHPRSLGIAAHLGLLLDVPTIGVAKSRLVGEGEEPGREAGSATPLGLEGRTVGWILRTRTGVRPVYVSPGYRVSLADCREITLGCVKGYRLPEPLRRADRLSRQCRADLQVREGDG</sequence>
<comment type="cofactor">
    <cofactor evidence="6">
        <name>Mg(2+)</name>
        <dbReference type="ChEBI" id="CHEBI:18420"/>
    </cofactor>
</comment>
<keyword evidence="6" id="KW-0460">Magnesium</keyword>
<dbReference type="EC" id="3.1.21.7" evidence="6"/>
<reference evidence="7" key="1">
    <citation type="journal article" date="2020" name="mSystems">
        <title>Genome- and Community-Level Interaction Insights into Carbon Utilization and Element Cycling Functions of Hydrothermarchaeota in Hydrothermal Sediment.</title>
        <authorList>
            <person name="Zhou Z."/>
            <person name="Liu Y."/>
            <person name="Xu W."/>
            <person name="Pan J."/>
            <person name="Luo Z.H."/>
            <person name="Li M."/>
        </authorList>
    </citation>
    <scope>NUCLEOTIDE SEQUENCE [LARGE SCALE GENOMIC DNA]</scope>
    <source>
        <strain evidence="7">SpSt-897</strain>
    </source>
</reference>
<dbReference type="GO" id="GO:0043737">
    <property type="term" value="F:deoxyribonuclease V activity"/>
    <property type="evidence" value="ECO:0007669"/>
    <property type="project" value="UniProtKB-UniRule"/>
</dbReference>
<dbReference type="Pfam" id="PF04493">
    <property type="entry name" value="Endonuclease_5"/>
    <property type="match status" value="1"/>
</dbReference>
<proteinExistence type="inferred from homology"/>
<evidence type="ECO:0000256" key="2">
    <source>
        <dbReference type="ARBA" id="ARBA00022490"/>
    </source>
</evidence>
<dbReference type="CDD" id="cd06559">
    <property type="entry name" value="Endonuclease_V"/>
    <property type="match status" value="1"/>
</dbReference>
<comment type="caution">
    <text evidence="7">The sequence shown here is derived from an EMBL/GenBank/DDBJ whole genome shotgun (WGS) entry which is preliminary data.</text>
</comment>
<dbReference type="Gene3D" id="3.30.2170.10">
    <property type="entry name" value="archaeoglobus fulgidus dsm 4304 superfamily"/>
    <property type="match status" value="1"/>
</dbReference>
<comment type="function">
    <text evidence="6">DNA repair enzyme involved in the repair of deaminated bases. Selectively cleaves double-stranded DNA at the second phosphodiester bond 3' to a deoxyinosine leaving behind the intact lesion on the nicked DNA.</text>
</comment>
<evidence type="ECO:0000256" key="1">
    <source>
        <dbReference type="ARBA" id="ARBA00004496"/>
    </source>
</evidence>
<dbReference type="GO" id="GO:0016891">
    <property type="term" value="F:RNA endonuclease activity producing 5'-phosphomonoesters, hydrolytic mechanism"/>
    <property type="evidence" value="ECO:0007669"/>
    <property type="project" value="TreeGrafter"/>
</dbReference>
<dbReference type="GO" id="GO:0006281">
    <property type="term" value="P:DNA repair"/>
    <property type="evidence" value="ECO:0007669"/>
    <property type="project" value="UniProtKB-UniRule"/>
</dbReference>
<feature type="site" description="Interaction with target DNA" evidence="6">
    <location>
        <position position="76"/>
    </location>
</feature>
<protein>
    <recommendedName>
        <fullName evidence="6">Endonuclease V</fullName>
        <ecNumber evidence="6">3.1.21.7</ecNumber>
    </recommendedName>
    <alternativeName>
        <fullName evidence="6">Deoxyinosine 3'endonuclease</fullName>
    </alternativeName>
    <alternativeName>
        <fullName evidence="6">Deoxyribonuclease V</fullName>
        <shortName evidence="6">DNase V</shortName>
    </alternativeName>
</protein>
<dbReference type="GO" id="GO:0005737">
    <property type="term" value="C:cytoplasm"/>
    <property type="evidence" value="ECO:0007669"/>
    <property type="project" value="UniProtKB-SubCell"/>
</dbReference>
<dbReference type="AlphaFoldDB" id="A0A7C3Z4Q7"/>
<name>A0A7C3Z4Q7_9BACT</name>
<comment type="similarity">
    <text evidence="6">Belongs to the endonuclease V family.</text>
</comment>
<comment type="subcellular location">
    <subcellularLocation>
        <location evidence="1 6">Cytoplasm</location>
    </subcellularLocation>
</comment>
<keyword evidence="3 6" id="KW-0540">Nuclease</keyword>
<dbReference type="NCBIfam" id="NF008629">
    <property type="entry name" value="PRK11617.1"/>
    <property type="match status" value="1"/>
</dbReference>
<dbReference type="PANTHER" id="PTHR28511:SF1">
    <property type="entry name" value="ENDONUCLEASE V"/>
    <property type="match status" value="1"/>
</dbReference>
<feature type="binding site" evidence="6">
    <location>
        <position position="38"/>
    </location>
    <ligand>
        <name>Mg(2+)</name>
        <dbReference type="ChEBI" id="CHEBI:18420"/>
    </ligand>
</feature>
<organism evidence="7">
    <name type="scientific">Desulfobacca acetoxidans</name>
    <dbReference type="NCBI Taxonomy" id="60893"/>
    <lineage>
        <taxon>Bacteria</taxon>
        <taxon>Pseudomonadati</taxon>
        <taxon>Thermodesulfobacteriota</taxon>
        <taxon>Desulfobaccia</taxon>
        <taxon>Desulfobaccales</taxon>
        <taxon>Desulfobaccaceae</taxon>
        <taxon>Desulfobacca</taxon>
    </lineage>
</organism>
<keyword evidence="6" id="KW-0227">DNA damage</keyword>
<dbReference type="GO" id="GO:0003727">
    <property type="term" value="F:single-stranded RNA binding"/>
    <property type="evidence" value="ECO:0007669"/>
    <property type="project" value="TreeGrafter"/>
</dbReference>
<evidence type="ECO:0000256" key="6">
    <source>
        <dbReference type="HAMAP-Rule" id="MF_00801"/>
    </source>
</evidence>
<evidence type="ECO:0000256" key="5">
    <source>
        <dbReference type="ARBA" id="ARBA00022801"/>
    </source>
</evidence>
<comment type="catalytic activity">
    <reaction evidence="6">
        <text>Endonucleolytic cleavage at apurinic or apyrimidinic sites to products with a 5'-phosphate.</text>
        <dbReference type="EC" id="3.1.21.7"/>
    </reaction>
</comment>
<keyword evidence="6" id="KW-0479">Metal-binding</keyword>
<dbReference type="EMBL" id="DTMF01000335">
    <property type="protein sequence ID" value="HGF35468.1"/>
    <property type="molecule type" value="Genomic_DNA"/>
</dbReference>
<dbReference type="HAMAP" id="MF_00801">
    <property type="entry name" value="Endonuclease_5"/>
    <property type="match status" value="1"/>
</dbReference>
<keyword evidence="5 6" id="KW-0378">Hydrolase</keyword>
<keyword evidence="4 6" id="KW-0255">Endonuclease</keyword>
<evidence type="ECO:0000313" key="7">
    <source>
        <dbReference type="EMBL" id="HGF35468.1"/>
    </source>
</evidence>
<gene>
    <name evidence="6" type="primary">nfi</name>
    <name evidence="7" type="ORF">ENW96_13995</name>
</gene>
<evidence type="ECO:0000256" key="4">
    <source>
        <dbReference type="ARBA" id="ARBA00022759"/>
    </source>
</evidence>
<keyword evidence="2 6" id="KW-0963">Cytoplasm</keyword>
<accession>A0A7C3Z4Q7</accession>